<dbReference type="GO" id="GO:0006897">
    <property type="term" value="P:endocytosis"/>
    <property type="evidence" value="ECO:0007669"/>
    <property type="project" value="TreeGrafter"/>
</dbReference>
<evidence type="ECO:0000256" key="6">
    <source>
        <dbReference type="PROSITE-ProRule" id="PRU00192"/>
    </source>
</evidence>
<proteinExistence type="inferred from homology"/>
<dbReference type="SUPFAM" id="SSF64268">
    <property type="entry name" value="PX domain"/>
    <property type="match status" value="1"/>
</dbReference>
<dbReference type="SUPFAM" id="SSF50044">
    <property type="entry name" value="SH3-domain"/>
    <property type="match status" value="1"/>
</dbReference>
<evidence type="ECO:0000259" key="9">
    <source>
        <dbReference type="PROSITE" id="PS50195"/>
    </source>
</evidence>
<name>A0A815WLU6_9BILA</name>
<comment type="subcellular location">
    <subcellularLocation>
        <location evidence="1">Cytoplasmic vesicle membrane</location>
    </subcellularLocation>
</comment>
<evidence type="ECO:0000256" key="4">
    <source>
        <dbReference type="ARBA" id="ARBA00023136"/>
    </source>
</evidence>
<dbReference type="Gene3D" id="2.30.30.40">
    <property type="entry name" value="SH3 Domains"/>
    <property type="match status" value="1"/>
</dbReference>
<dbReference type="GO" id="GO:0005886">
    <property type="term" value="C:plasma membrane"/>
    <property type="evidence" value="ECO:0007669"/>
    <property type="project" value="TreeGrafter"/>
</dbReference>
<comment type="similarity">
    <text evidence="2">Belongs to the sorting nexin family.</text>
</comment>
<reference evidence="10" key="1">
    <citation type="submission" date="2021-02" db="EMBL/GenBank/DDBJ databases">
        <authorList>
            <person name="Nowell W R."/>
        </authorList>
    </citation>
    <scope>NUCLEOTIDE SEQUENCE</scope>
</reference>
<evidence type="ECO:0000313" key="11">
    <source>
        <dbReference type="Proteomes" id="UP000663855"/>
    </source>
</evidence>
<dbReference type="AlphaFoldDB" id="A0A815WLU6"/>
<dbReference type="InterPro" id="IPR036871">
    <property type="entry name" value="PX_dom_sf"/>
</dbReference>
<dbReference type="GO" id="GO:0016197">
    <property type="term" value="P:endosomal transport"/>
    <property type="evidence" value="ECO:0007669"/>
    <property type="project" value="TreeGrafter"/>
</dbReference>
<dbReference type="SMART" id="SM00326">
    <property type="entry name" value="SH3"/>
    <property type="match status" value="1"/>
</dbReference>
<evidence type="ECO:0008006" key="12">
    <source>
        <dbReference type="Google" id="ProtNLM"/>
    </source>
</evidence>
<dbReference type="InterPro" id="IPR001452">
    <property type="entry name" value="SH3_domain"/>
</dbReference>
<organism evidence="10 11">
    <name type="scientific">Rotaria magnacalcarata</name>
    <dbReference type="NCBI Taxonomy" id="392030"/>
    <lineage>
        <taxon>Eukaryota</taxon>
        <taxon>Metazoa</taxon>
        <taxon>Spiralia</taxon>
        <taxon>Gnathifera</taxon>
        <taxon>Rotifera</taxon>
        <taxon>Eurotatoria</taxon>
        <taxon>Bdelloidea</taxon>
        <taxon>Philodinida</taxon>
        <taxon>Philodinidae</taxon>
        <taxon>Rotaria</taxon>
    </lineage>
</organism>
<keyword evidence="5" id="KW-0968">Cytoplasmic vesicle</keyword>
<feature type="domain" description="SH3" evidence="8">
    <location>
        <begin position="3"/>
        <end position="64"/>
    </location>
</feature>
<keyword evidence="3 6" id="KW-0728">SH3 domain</keyword>
<dbReference type="Pfam" id="PF00787">
    <property type="entry name" value="PX"/>
    <property type="match status" value="1"/>
</dbReference>
<dbReference type="FunFam" id="3.30.1520.10:FF:000004">
    <property type="entry name" value="Sorting nexin"/>
    <property type="match status" value="1"/>
</dbReference>
<dbReference type="PROSITE" id="PS50195">
    <property type="entry name" value="PX"/>
    <property type="match status" value="1"/>
</dbReference>
<evidence type="ECO:0000256" key="3">
    <source>
        <dbReference type="ARBA" id="ARBA00022443"/>
    </source>
</evidence>
<dbReference type="InterPro" id="IPR036028">
    <property type="entry name" value="SH3-like_dom_sf"/>
</dbReference>
<dbReference type="Pfam" id="PF00018">
    <property type="entry name" value="SH3_1"/>
    <property type="match status" value="1"/>
</dbReference>
<dbReference type="PANTHER" id="PTHR45827">
    <property type="entry name" value="SORTING NEXIN"/>
    <property type="match status" value="1"/>
</dbReference>
<feature type="domain" description="PX" evidence="9">
    <location>
        <begin position="435"/>
        <end position="545"/>
    </location>
</feature>
<dbReference type="Gene3D" id="3.30.1520.10">
    <property type="entry name" value="Phox-like domain"/>
    <property type="match status" value="1"/>
</dbReference>
<dbReference type="Gene3D" id="1.20.1270.60">
    <property type="entry name" value="Arfaptin homology (AH) domain/BAR domain"/>
    <property type="match status" value="1"/>
</dbReference>
<dbReference type="PANTHER" id="PTHR45827:SF1">
    <property type="entry name" value="SORTING NEXIN"/>
    <property type="match status" value="1"/>
</dbReference>
<dbReference type="InterPro" id="IPR027267">
    <property type="entry name" value="AH/BAR_dom_sf"/>
</dbReference>
<evidence type="ECO:0000256" key="7">
    <source>
        <dbReference type="SAM" id="MobiDB-lite"/>
    </source>
</evidence>
<dbReference type="PROSITE" id="PS50002">
    <property type="entry name" value="SH3"/>
    <property type="match status" value="1"/>
</dbReference>
<keyword evidence="4" id="KW-0472">Membrane</keyword>
<accession>A0A815WLU6</accession>
<dbReference type="GO" id="GO:0035091">
    <property type="term" value="F:phosphatidylinositol binding"/>
    <property type="evidence" value="ECO:0007669"/>
    <property type="project" value="InterPro"/>
</dbReference>
<feature type="compositionally biased region" description="Polar residues" evidence="7">
    <location>
        <begin position="273"/>
        <end position="299"/>
    </location>
</feature>
<comment type="caution">
    <text evidence="10">The sequence shown here is derived from an EMBL/GenBank/DDBJ whole genome shotgun (WGS) entry which is preliminary data.</text>
</comment>
<dbReference type="EMBL" id="CAJNOV010014497">
    <property type="protein sequence ID" value="CAF1550731.1"/>
    <property type="molecule type" value="Genomic_DNA"/>
</dbReference>
<evidence type="ECO:0000256" key="5">
    <source>
        <dbReference type="ARBA" id="ARBA00023329"/>
    </source>
</evidence>
<dbReference type="GO" id="GO:0097320">
    <property type="term" value="P:plasma membrane tubulation"/>
    <property type="evidence" value="ECO:0007669"/>
    <property type="project" value="TreeGrafter"/>
</dbReference>
<dbReference type="InterPro" id="IPR019497">
    <property type="entry name" value="Sorting_nexin_WASP-bd-dom"/>
</dbReference>
<dbReference type="InterPro" id="IPR001683">
    <property type="entry name" value="PX_dom"/>
</dbReference>
<evidence type="ECO:0000313" key="10">
    <source>
        <dbReference type="EMBL" id="CAF1550731.1"/>
    </source>
</evidence>
<evidence type="ECO:0000256" key="1">
    <source>
        <dbReference type="ARBA" id="ARBA00004156"/>
    </source>
</evidence>
<dbReference type="GO" id="GO:0030659">
    <property type="term" value="C:cytoplasmic vesicle membrane"/>
    <property type="evidence" value="ECO:0007669"/>
    <property type="project" value="UniProtKB-SubCell"/>
</dbReference>
<sequence>MASNVYTARALFDFVGENSNELNFNQNEILTITSASNETPWWSAQNSLGQTGLIPSNYVELIYDEPELPQQIPTQQNTQYAYGQTQEDGLSPEVIPKANHSLEFEPEQPQIQFSNFTPINDGTIPTQPQTQEETLQLYDPEIRPDSSFGLSPASMKRNDYVSAFEPVSSSANNPYIAAMNGTVPQNPAPLTMNDPFQQNYLIPSQSDTWNFESYDTSVPNVSSNFPFGYPQTTTTEIKQEQRISSLDNMFYPPSEVPKSSNVYDLISPTTVSYQSRTAVPEPITNTSSMPVENRNTNKPLSEAKSEELLPQKTSKTNADKKKFFTLGRKKGKPELEKRLSISGGTSELSQQITDANQSNSLTSTTAQNNTLSTAEIDTKGAAAAAAAKARFFDKHGIDNYLLRGCKTKSDEQVQINFGEREGGVHWIYNATMAPFTCKIEEPSKVSKLAGAKSFMEYKIHTEISGNRFVARRYKHFDWFHTQLTNKFRFICIPPLPGKQITGRFEQEFVAERRRQLEMWLNRICRHPVLSASFAVQHFVSCERTEANDKEWKAGKRKIEKDESKDALWLNCVSFLNSTLSDAEIQLRIDEFAQHQPNLEIQLRNLGQGLMKYLERHTEIYERDIQRIGELFAKFQKVLQIDTTTPGNQELSDSTLKVSNAYNSIADLYKTKASEGIRDFNERVQEYIGLLTCFPLILNMQKSSFEFMRSLQQRPPADFNSILHRSQVLNHVVLAEINFFQKEKVKDLNLYMKTLIDEQVQFYEKITSELKDATVTFH</sequence>
<gene>
    <name evidence="10" type="ORF">CJN711_LOCUS30387</name>
</gene>
<protein>
    <recommendedName>
        <fullName evidence="12">Sorting nexin</fullName>
    </recommendedName>
</protein>
<dbReference type="Pfam" id="PF10456">
    <property type="entry name" value="BAR_3_WASP_bdg"/>
    <property type="match status" value="1"/>
</dbReference>
<evidence type="ECO:0000256" key="2">
    <source>
        <dbReference type="ARBA" id="ARBA00010883"/>
    </source>
</evidence>
<evidence type="ECO:0000259" key="8">
    <source>
        <dbReference type="PROSITE" id="PS50002"/>
    </source>
</evidence>
<dbReference type="Proteomes" id="UP000663855">
    <property type="component" value="Unassembled WGS sequence"/>
</dbReference>
<feature type="region of interest" description="Disordered" evidence="7">
    <location>
        <begin position="273"/>
        <end position="321"/>
    </location>
</feature>
<dbReference type="SMART" id="SM00312">
    <property type="entry name" value="PX"/>
    <property type="match status" value="1"/>
</dbReference>